<dbReference type="EMBL" id="VNKQ01000015">
    <property type="protein sequence ID" value="KAG0646633.1"/>
    <property type="molecule type" value="Genomic_DNA"/>
</dbReference>
<feature type="compositionally biased region" description="Basic and acidic residues" evidence="1">
    <location>
        <begin position="1231"/>
        <end position="1256"/>
    </location>
</feature>
<keyword evidence="4" id="KW-1185">Reference proteome</keyword>
<feature type="compositionally biased region" description="Polar residues" evidence="1">
    <location>
        <begin position="165"/>
        <end position="187"/>
    </location>
</feature>
<protein>
    <recommendedName>
        <fullName evidence="2">Telomeric single stranded DNA binding POT1/Cdc13 domain-containing protein</fullName>
    </recommendedName>
</protein>
<feature type="region of interest" description="Disordered" evidence="1">
    <location>
        <begin position="927"/>
        <end position="1052"/>
    </location>
</feature>
<dbReference type="Pfam" id="PF02765">
    <property type="entry name" value="POT1"/>
    <property type="match status" value="1"/>
</dbReference>
<organism evidence="3 4">
    <name type="scientific">Hyphodiscus hymeniophilus</name>
    <dbReference type="NCBI Taxonomy" id="353542"/>
    <lineage>
        <taxon>Eukaryota</taxon>
        <taxon>Fungi</taxon>
        <taxon>Dikarya</taxon>
        <taxon>Ascomycota</taxon>
        <taxon>Pezizomycotina</taxon>
        <taxon>Leotiomycetes</taxon>
        <taxon>Helotiales</taxon>
        <taxon>Hyphodiscaceae</taxon>
        <taxon>Hyphodiscus</taxon>
    </lineage>
</organism>
<feature type="region of interest" description="Disordered" evidence="1">
    <location>
        <begin position="516"/>
        <end position="914"/>
    </location>
</feature>
<accession>A0A9P7AU86</accession>
<name>A0A9P7AU86_9HELO</name>
<feature type="compositionally biased region" description="Basic residues" evidence="1">
    <location>
        <begin position="1199"/>
        <end position="1208"/>
    </location>
</feature>
<dbReference type="InterPro" id="IPR011564">
    <property type="entry name" value="Telomer_end-bd_POT1/Cdc13"/>
</dbReference>
<feature type="compositionally biased region" description="Polar residues" evidence="1">
    <location>
        <begin position="576"/>
        <end position="592"/>
    </location>
</feature>
<feature type="compositionally biased region" description="Basic and acidic residues" evidence="1">
    <location>
        <begin position="1453"/>
        <end position="1462"/>
    </location>
</feature>
<feature type="compositionally biased region" description="Basic and acidic residues" evidence="1">
    <location>
        <begin position="711"/>
        <end position="722"/>
    </location>
</feature>
<feature type="compositionally biased region" description="Acidic residues" evidence="1">
    <location>
        <begin position="611"/>
        <end position="630"/>
    </location>
</feature>
<feature type="compositionally biased region" description="Basic and acidic residues" evidence="1">
    <location>
        <begin position="967"/>
        <end position="991"/>
    </location>
</feature>
<dbReference type="GO" id="GO:0000781">
    <property type="term" value="C:chromosome, telomeric region"/>
    <property type="evidence" value="ECO:0007669"/>
    <property type="project" value="InterPro"/>
</dbReference>
<evidence type="ECO:0000313" key="4">
    <source>
        <dbReference type="Proteomes" id="UP000785200"/>
    </source>
</evidence>
<dbReference type="SUPFAM" id="SSF50249">
    <property type="entry name" value="Nucleic acid-binding proteins"/>
    <property type="match status" value="1"/>
</dbReference>
<feature type="region of interest" description="Disordered" evidence="1">
    <location>
        <begin position="151"/>
        <end position="188"/>
    </location>
</feature>
<feature type="compositionally biased region" description="Basic and acidic residues" evidence="1">
    <location>
        <begin position="1184"/>
        <end position="1198"/>
    </location>
</feature>
<feature type="compositionally biased region" description="Acidic residues" evidence="1">
    <location>
        <begin position="723"/>
        <end position="733"/>
    </location>
</feature>
<dbReference type="Gene3D" id="2.40.50.140">
    <property type="entry name" value="Nucleic acid-binding proteins"/>
    <property type="match status" value="1"/>
</dbReference>
<feature type="compositionally biased region" description="Polar residues" evidence="1">
    <location>
        <begin position="1041"/>
        <end position="1050"/>
    </location>
</feature>
<feature type="compositionally biased region" description="Acidic residues" evidence="1">
    <location>
        <begin position="814"/>
        <end position="832"/>
    </location>
</feature>
<feature type="region of interest" description="Disordered" evidence="1">
    <location>
        <begin position="1170"/>
        <end position="1260"/>
    </location>
</feature>
<feature type="region of interest" description="Disordered" evidence="1">
    <location>
        <begin position="1453"/>
        <end position="1473"/>
    </location>
</feature>
<gene>
    <name evidence="3" type="ORF">D0Z07_7528</name>
</gene>
<dbReference type="GO" id="GO:0000723">
    <property type="term" value="P:telomere maintenance"/>
    <property type="evidence" value="ECO:0007669"/>
    <property type="project" value="InterPro"/>
</dbReference>
<dbReference type="SMART" id="SM00976">
    <property type="entry name" value="Telo_bind"/>
    <property type="match status" value="1"/>
</dbReference>
<feature type="compositionally biased region" description="Acidic residues" evidence="1">
    <location>
        <begin position="948"/>
        <end position="959"/>
    </location>
</feature>
<reference evidence="3" key="1">
    <citation type="submission" date="2019-07" db="EMBL/GenBank/DDBJ databases">
        <title>Hyphodiscus hymeniophilus genome sequencing and assembly.</title>
        <authorList>
            <person name="Kramer G."/>
            <person name="Nodwell J."/>
        </authorList>
    </citation>
    <scope>NUCLEOTIDE SEQUENCE</scope>
    <source>
        <strain evidence="3">ATCC 34498</strain>
    </source>
</reference>
<dbReference type="InterPro" id="IPR012340">
    <property type="entry name" value="NA-bd_OB-fold"/>
</dbReference>
<feature type="compositionally biased region" description="Acidic residues" evidence="1">
    <location>
        <begin position="692"/>
        <end position="702"/>
    </location>
</feature>
<evidence type="ECO:0000259" key="2">
    <source>
        <dbReference type="SMART" id="SM00976"/>
    </source>
</evidence>
<feature type="compositionally biased region" description="Acidic residues" evidence="1">
    <location>
        <begin position="748"/>
        <end position="771"/>
    </location>
</feature>
<dbReference type="GO" id="GO:0003677">
    <property type="term" value="F:DNA binding"/>
    <property type="evidence" value="ECO:0007669"/>
    <property type="project" value="InterPro"/>
</dbReference>
<evidence type="ECO:0000256" key="1">
    <source>
        <dbReference type="SAM" id="MobiDB-lite"/>
    </source>
</evidence>
<evidence type="ECO:0000313" key="3">
    <source>
        <dbReference type="EMBL" id="KAG0646633.1"/>
    </source>
</evidence>
<dbReference type="OrthoDB" id="5363079at2759"/>
<sequence length="1473" mass="162523">MAEAESEMANGATTLKSTSHIPIAQLTPFLAAPSTRSVKAIVTLTWPYSSATGSVAFLLAEPDFRLRRIRGQVRAQFSGSSAKAVANSGIASGDEVCLSLDGVEWIQDEVPFATPGRGIEFDLKFTERLLLEFRREDSQDTNLIDIDHPTHATEASETERIPSPNVESTPYATANSTNVSTPTSPLINNGEEWSSPAFIKRARTSYGSLYDKEYDIFAEEDGTVRGKGRKRSRLSSRLSSTWRYESRSPSPEVEQEHTVDTSPEPEPQMKPVMADEGSQTVGLEEGDAAEVLAGFHKQAMNVGADAYLAPNGAHIMEAQAQVPVGARHDQRVELSSIQTQLGSDDAAISQQDAQYAIPALDIPSSPRLQPVPSHALPLVSPLITNKFGAFLGMGPTEGPTFQNPKLSILPEEPAQMDDEVQENLHGVSPVAVHGEVLSNDLKDIHDAPAMDENSNMQNQFQSGGQYGIWQTMKAQQSRSVSPHKVGEPTIEDQEDHSLTQEPQGEFDFQAGEYSIPASGKHHQYPGPEDENYGQLNSALWGPEPERIAYPNLPEDDEGLSNGYITQPSSHPRAAATSRSGSAQSAPVVQTESNDAEELDEENDGLIPVDGLLDEGDYERSDIEEDVDVENEQNRGRLGSYRSFEEEPSEDEGDPIDVEPVEDRRLRDGSRIDDEDASQYSQGEQEPERESGSEEQEYGSDEDIFYRNQRRFVPEQERERESGSEEQEYGSDEDIFYRNQRRFDPKQEEEFEEFDEEDNEEDNEGSYDEDMEDHVQNVQREPVVIDLLSSDEEDDAEPAVPNTKTATSLRPVDVECPESSEQESSESDEDMEAVEIGQDPVPESRNRPMQYANDSNEGSEEDGHFDTEEDDGVDAVEIADRDDQLPEVENADAYENSMDDAPAYDDNGIKNPHTLSQDAEIIAVDEGLDDDKSNEIAEAEERDNILVNENDEDVVEDFESENPQKTMPYEKHVLQEVDENRDARNMDEKHSDPGSPEINKFSGQLHVEERPQPPPLYSMDGANDERPPSLYPRLPTEEIAQGSLSELSSQEAPVEAALATHANGQLPTPADTQLSLVKETSEVSISLVTVQTQLLQSTSDQLAITSTEEADSQPSNADGTTAVDDTVVHVETEADGSDAVDEDTVIISHEENNSANGTAMIEAQVVVEAHNTRSRARQQNSLEPVLHEEVRTVEEDNHVTPRRSHRRGKSSSSTTETPQPKPPTTPSSASKVRQDEPVSARTDRTDQSSMVLDEKTTPKGQDASIQLAMAALDSPTKQPHDLRSNQPSMDMKLKLTRALRTELSEFTSLKVLKFKLTQNLDVLGIVTTVPPEPERAKSGPRHYQITFNITDHSIAPGGPHVIEVQVFRPYKDALPVVKVGDGILLRDFQVISVKKSGFGLRSIETSSWAVFGDDDEEVVDISGPPVEYGHGERKQMGLLRSWYRELDSAAKEKINRANGEKRTAGAGKSISKVV</sequence>
<feature type="region of interest" description="Disordered" evidence="1">
    <location>
        <begin position="472"/>
        <end position="498"/>
    </location>
</feature>
<feature type="domain" description="Telomeric single stranded DNA binding POT1/Cdc13" evidence="2">
    <location>
        <begin position="1305"/>
        <end position="1443"/>
    </location>
</feature>
<comment type="caution">
    <text evidence="3">The sequence shown here is derived from an EMBL/GenBank/DDBJ whole genome shotgun (WGS) entry which is preliminary data.</text>
</comment>
<feature type="compositionally biased region" description="Acidic residues" evidence="1">
    <location>
        <begin position="593"/>
        <end position="603"/>
    </location>
</feature>
<proteinExistence type="predicted"/>
<dbReference type="Proteomes" id="UP000785200">
    <property type="component" value="Unassembled WGS sequence"/>
</dbReference>
<feature type="compositionally biased region" description="Acidic residues" evidence="1">
    <location>
        <begin position="645"/>
        <end position="659"/>
    </location>
</feature>
<feature type="compositionally biased region" description="Basic and acidic residues" evidence="1">
    <location>
        <begin position="660"/>
        <end position="671"/>
    </location>
</feature>
<feature type="region of interest" description="Disordered" evidence="1">
    <location>
        <begin position="223"/>
        <end position="272"/>
    </location>
</feature>
<feature type="region of interest" description="Disordered" evidence="1">
    <location>
        <begin position="1104"/>
        <end position="1123"/>
    </location>
</feature>
<dbReference type="CDD" id="cd04497">
    <property type="entry name" value="hPOT1_OB1_like"/>
    <property type="match status" value="1"/>
</dbReference>
<feature type="compositionally biased region" description="Polar residues" evidence="1">
    <location>
        <begin position="1104"/>
        <end position="1118"/>
    </location>
</feature>